<dbReference type="GO" id="GO:0000156">
    <property type="term" value="F:phosphorelay response regulator activity"/>
    <property type="evidence" value="ECO:0007669"/>
    <property type="project" value="TreeGrafter"/>
</dbReference>
<feature type="domain" description="Response regulatory" evidence="3">
    <location>
        <begin position="3"/>
        <end position="114"/>
    </location>
</feature>
<protein>
    <submittedName>
        <fullName evidence="5">DNA-binding response regulator</fullName>
    </submittedName>
</protein>
<dbReference type="GO" id="GO:0000976">
    <property type="term" value="F:transcription cis-regulatory region binding"/>
    <property type="evidence" value="ECO:0007669"/>
    <property type="project" value="TreeGrafter"/>
</dbReference>
<name>A0A1A9I4L0_9BACT</name>
<reference evidence="5 6" key="1">
    <citation type="submission" date="2016-05" db="EMBL/GenBank/DDBJ databases">
        <title>Niabella ginsenosidivorans BS26 whole genome sequencing.</title>
        <authorList>
            <person name="Im W.T."/>
            <person name="Siddiqi M.Z."/>
        </authorList>
    </citation>
    <scope>NUCLEOTIDE SEQUENCE [LARGE SCALE GENOMIC DNA]</scope>
    <source>
        <strain evidence="5 6">BS26</strain>
    </source>
</reference>
<dbReference type="Gene3D" id="2.40.50.1020">
    <property type="entry name" value="LytTr DNA-binding domain"/>
    <property type="match status" value="1"/>
</dbReference>
<dbReference type="InterPro" id="IPR001789">
    <property type="entry name" value="Sig_transdc_resp-reg_receiver"/>
</dbReference>
<dbReference type="PROSITE" id="PS50110">
    <property type="entry name" value="RESPONSE_REGULATORY"/>
    <property type="match status" value="1"/>
</dbReference>
<feature type="domain" description="HTH LytTR-type" evidence="4">
    <location>
        <begin position="143"/>
        <end position="209"/>
    </location>
</feature>
<keyword evidence="1 5" id="KW-0238">DNA-binding</keyword>
<evidence type="ECO:0000313" key="5">
    <source>
        <dbReference type="EMBL" id="ANH81640.1"/>
    </source>
</evidence>
<keyword evidence="6" id="KW-1185">Reference proteome</keyword>
<dbReference type="GO" id="GO:0006355">
    <property type="term" value="P:regulation of DNA-templated transcription"/>
    <property type="evidence" value="ECO:0007669"/>
    <property type="project" value="TreeGrafter"/>
</dbReference>
<proteinExistence type="predicted"/>
<dbReference type="GO" id="GO:0005829">
    <property type="term" value="C:cytosol"/>
    <property type="evidence" value="ECO:0007669"/>
    <property type="project" value="TreeGrafter"/>
</dbReference>
<dbReference type="PANTHER" id="PTHR48111">
    <property type="entry name" value="REGULATOR OF RPOS"/>
    <property type="match status" value="1"/>
</dbReference>
<evidence type="ECO:0000259" key="4">
    <source>
        <dbReference type="PROSITE" id="PS50930"/>
    </source>
</evidence>
<dbReference type="Proteomes" id="UP000077667">
    <property type="component" value="Chromosome"/>
</dbReference>
<dbReference type="SMART" id="SM00850">
    <property type="entry name" value="LytTR"/>
    <property type="match status" value="1"/>
</dbReference>
<dbReference type="Gene3D" id="3.40.50.2300">
    <property type="match status" value="1"/>
</dbReference>
<dbReference type="InterPro" id="IPR007492">
    <property type="entry name" value="LytTR_DNA-bd_dom"/>
</dbReference>
<dbReference type="PROSITE" id="PS50930">
    <property type="entry name" value="HTH_LYTTR"/>
    <property type="match status" value="1"/>
</dbReference>
<accession>A0A1A9I4L0</accession>
<dbReference type="RefSeq" id="WP_067756333.1">
    <property type="nucleotide sequence ID" value="NZ_CP015772.1"/>
</dbReference>
<dbReference type="Pfam" id="PF04397">
    <property type="entry name" value="LytTR"/>
    <property type="match status" value="1"/>
</dbReference>
<evidence type="ECO:0000313" key="6">
    <source>
        <dbReference type="Proteomes" id="UP000077667"/>
    </source>
</evidence>
<dbReference type="InterPro" id="IPR039420">
    <property type="entry name" value="WalR-like"/>
</dbReference>
<keyword evidence="2" id="KW-0597">Phosphoprotein</keyword>
<dbReference type="SMART" id="SM00448">
    <property type="entry name" value="REC"/>
    <property type="match status" value="1"/>
</dbReference>
<dbReference type="STRING" id="1176587.A8C56_12195"/>
<evidence type="ECO:0000256" key="2">
    <source>
        <dbReference type="PROSITE-ProRule" id="PRU00169"/>
    </source>
</evidence>
<evidence type="ECO:0000259" key="3">
    <source>
        <dbReference type="PROSITE" id="PS50110"/>
    </source>
</evidence>
<feature type="modified residue" description="4-aspartylphosphate" evidence="2">
    <location>
        <position position="54"/>
    </location>
</feature>
<sequence length="239" mass="27466">MIRTAIVDDEQLIRELLQDNLSRIPFIEVVRVCKNALELSQYLQTEPIDLLFMDIQMPGINGIQFLNTLENPPLIIMVTAYEKYALQGFELNVVDYILKPFSFERILKACNRVSELYQLKKAKTTGTDLREQYLFVNVEYTLVKVAIADITYIEGLKDYIKIHLAGSSRPILTRMTMKAMEEKLPQGMFIRTHKSYLVALSKITVIKRDLVCIGPVEIPVSESCRDAFLQAVKRSENNQ</sequence>
<organism evidence="5 6">
    <name type="scientific">Niabella ginsenosidivorans</name>
    <dbReference type="NCBI Taxonomy" id="1176587"/>
    <lineage>
        <taxon>Bacteria</taxon>
        <taxon>Pseudomonadati</taxon>
        <taxon>Bacteroidota</taxon>
        <taxon>Chitinophagia</taxon>
        <taxon>Chitinophagales</taxon>
        <taxon>Chitinophagaceae</taxon>
        <taxon>Niabella</taxon>
    </lineage>
</organism>
<dbReference type="InterPro" id="IPR011006">
    <property type="entry name" value="CheY-like_superfamily"/>
</dbReference>
<dbReference type="KEGG" id="nia:A8C56_12195"/>
<dbReference type="GO" id="GO:0032993">
    <property type="term" value="C:protein-DNA complex"/>
    <property type="evidence" value="ECO:0007669"/>
    <property type="project" value="TreeGrafter"/>
</dbReference>
<dbReference type="Pfam" id="PF00072">
    <property type="entry name" value="Response_reg"/>
    <property type="match status" value="1"/>
</dbReference>
<gene>
    <name evidence="5" type="ORF">A8C56_12195</name>
</gene>
<dbReference type="EMBL" id="CP015772">
    <property type="protein sequence ID" value="ANH81640.1"/>
    <property type="molecule type" value="Genomic_DNA"/>
</dbReference>
<dbReference type="AlphaFoldDB" id="A0A1A9I4L0"/>
<dbReference type="PANTHER" id="PTHR48111:SF17">
    <property type="entry name" value="TRANSCRIPTIONAL REGULATORY PROTEIN YPDB"/>
    <property type="match status" value="1"/>
</dbReference>
<evidence type="ECO:0000256" key="1">
    <source>
        <dbReference type="ARBA" id="ARBA00023125"/>
    </source>
</evidence>
<dbReference type="SUPFAM" id="SSF52172">
    <property type="entry name" value="CheY-like"/>
    <property type="match status" value="1"/>
</dbReference>